<evidence type="ECO:0000313" key="2">
    <source>
        <dbReference type="EMBL" id="OIV93851.1"/>
    </source>
</evidence>
<dbReference type="Gramene" id="OIV93851">
    <property type="protein sequence ID" value="OIV93851"/>
    <property type="gene ID" value="TanjilG_13866"/>
</dbReference>
<dbReference type="STRING" id="3871.A0A1J7G087"/>
<evidence type="ECO:0000259" key="1">
    <source>
        <dbReference type="PROSITE" id="PS50076"/>
    </source>
</evidence>
<dbReference type="Gene3D" id="1.10.287.110">
    <property type="entry name" value="DnaJ domain"/>
    <property type="match status" value="1"/>
</dbReference>
<dbReference type="PANTHER" id="PTHR45496:SF9">
    <property type="entry name" value="CHAPERONE DNAJ-DOMAIN PROTEIN"/>
    <property type="match status" value="1"/>
</dbReference>
<dbReference type="EMBL" id="CM007377">
    <property type="protein sequence ID" value="OIV93851.1"/>
    <property type="molecule type" value="Genomic_DNA"/>
</dbReference>
<dbReference type="PROSITE" id="PS50076">
    <property type="entry name" value="DNAJ_2"/>
    <property type="match status" value="1"/>
</dbReference>
<accession>A0A1J7G087</accession>
<reference evidence="2 3" key="1">
    <citation type="journal article" date="2017" name="Plant Biotechnol. J.">
        <title>A comprehensive draft genome sequence for lupin (Lupinus angustifolius), an emerging health food: insights into plant-microbe interactions and legume evolution.</title>
        <authorList>
            <person name="Hane J.K."/>
            <person name="Ming Y."/>
            <person name="Kamphuis L.G."/>
            <person name="Nelson M.N."/>
            <person name="Garg G."/>
            <person name="Atkins C.A."/>
            <person name="Bayer P.E."/>
            <person name="Bravo A."/>
            <person name="Bringans S."/>
            <person name="Cannon S."/>
            <person name="Edwards D."/>
            <person name="Foley R."/>
            <person name="Gao L.L."/>
            <person name="Harrison M.J."/>
            <person name="Huang W."/>
            <person name="Hurgobin B."/>
            <person name="Li S."/>
            <person name="Liu C.W."/>
            <person name="McGrath A."/>
            <person name="Morahan G."/>
            <person name="Murray J."/>
            <person name="Weller J."/>
            <person name="Jian J."/>
            <person name="Singh K.B."/>
        </authorList>
    </citation>
    <scope>NUCLEOTIDE SEQUENCE [LARGE SCALE GENOMIC DNA]</scope>
    <source>
        <strain evidence="3">cv. Tanjil</strain>
        <tissue evidence="2">Whole plant</tissue>
    </source>
</reference>
<keyword evidence="3" id="KW-1185">Reference proteome</keyword>
<gene>
    <name evidence="2" type="ORF">TanjilG_13866</name>
</gene>
<name>A0A1J7G087_LUPAN</name>
<dbReference type="OrthoDB" id="977640at2759"/>
<dbReference type="KEGG" id="lang:109331894"/>
<dbReference type="InterPro" id="IPR036869">
    <property type="entry name" value="J_dom_sf"/>
</dbReference>
<sequence>MATQNGSKLDPQTLIRSCASFLACRDFNACRELAHSIPRLDTNIIVQVDQILTIVHVLCAAERRISDTNLDWYSILRLRREDSANRDLVRQQFKDLMRLLNPNTNKFPFADDALMRVREGWFVISDSARRASFDREIDEEMKKGASFWTMCPYCWYLHEYERKYEDCTFRCGNCGKTFHGVEVKPPTKDMMVEGKEQYYCYQVSLPCRYPVDENIRDSNGGIGSQSNGKRRMRIKTLARRVKMKGFIEANSDDTDPDVEQEGVL</sequence>
<dbReference type="InterPro" id="IPR001623">
    <property type="entry name" value="DnaJ_domain"/>
</dbReference>
<dbReference type="PANTHER" id="PTHR45496">
    <property type="entry name" value="CHAPERONE DNAJ-DOMAIN SUPERFAMILY PROTEIN"/>
    <property type="match status" value="1"/>
</dbReference>
<evidence type="ECO:0000313" key="3">
    <source>
        <dbReference type="Proteomes" id="UP000188354"/>
    </source>
</evidence>
<organism evidence="2 3">
    <name type="scientific">Lupinus angustifolius</name>
    <name type="common">Narrow-leaved blue lupine</name>
    <dbReference type="NCBI Taxonomy" id="3871"/>
    <lineage>
        <taxon>Eukaryota</taxon>
        <taxon>Viridiplantae</taxon>
        <taxon>Streptophyta</taxon>
        <taxon>Embryophyta</taxon>
        <taxon>Tracheophyta</taxon>
        <taxon>Spermatophyta</taxon>
        <taxon>Magnoliopsida</taxon>
        <taxon>eudicotyledons</taxon>
        <taxon>Gunneridae</taxon>
        <taxon>Pentapetalae</taxon>
        <taxon>rosids</taxon>
        <taxon>fabids</taxon>
        <taxon>Fabales</taxon>
        <taxon>Fabaceae</taxon>
        <taxon>Papilionoideae</taxon>
        <taxon>50 kb inversion clade</taxon>
        <taxon>genistoids sensu lato</taxon>
        <taxon>core genistoids</taxon>
        <taxon>Genisteae</taxon>
        <taxon>Lupinus</taxon>
    </lineage>
</organism>
<dbReference type="InterPro" id="IPR053052">
    <property type="entry name" value="Imprinting_Balance_Reg"/>
</dbReference>
<dbReference type="Proteomes" id="UP000188354">
    <property type="component" value="Chromosome LG17"/>
</dbReference>
<protein>
    <recommendedName>
        <fullName evidence="1">J domain-containing protein</fullName>
    </recommendedName>
</protein>
<feature type="domain" description="J" evidence="1">
    <location>
        <begin position="71"/>
        <end position="137"/>
    </location>
</feature>
<proteinExistence type="predicted"/>
<dbReference type="SUPFAM" id="SSF46565">
    <property type="entry name" value="Chaperone J-domain"/>
    <property type="match status" value="1"/>
</dbReference>
<dbReference type="OMA" id="KEEYYCY"/>
<dbReference type="AlphaFoldDB" id="A0A1J7G087"/>